<dbReference type="Proteomes" id="UP000724657">
    <property type="component" value="Unassembled WGS sequence"/>
</dbReference>
<dbReference type="GO" id="GO:0032259">
    <property type="term" value="P:methylation"/>
    <property type="evidence" value="ECO:0007669"/>
    <property type="project" value="UniProtKB-KW"/>
</dbReference>
<feature type="domain" description="Methyltransferase type 11" evidence="1">
    <location>
        <begin position="40"/>
        <end position="119"/>
    </location>
</feature>
<dbReference type="Pfam" id="PF08241">
    <property type="entry name" value="Methyltransf_11"/>
    <property type="match status" value="1"/>
</dbReference>
<protein>
    <submittedName>
        <fullName evidence="2">Methyltransferase domain-containing protein</fullName>
    </submittedName>
</protein>
<sequence>MNFDKKFNTYDENAHIQKHVAKNLVKFLSEMGVEKRKKALEIGCGTGIFSKKFIENFLPSQLFLNDIYDVEKYLKDIKYNDFILGDIENIDLPRVDIVVSSSVFQWLRDFKICMEKIYKSSEELGFSMYITGNLKEIREHFGVSLKYLSVDEIVDILKSIFAKVEWREEKVEIEFNTPMEALKHLKNTGVTGIERTSIQKIRSYKEKKLTYRVGYFYCKN</sequence>
<comment type="caution">
    <text evidence="2">The sequence shown here is derived from an EMBL/GenBank/DDBJ whole genome shotgun (WGS) entry which is preliminary data.</text>
</comment>
<evidence type="ECO:0000313" key="3">
    <source>
        <dbReference type="Proteomes" id="UP000724657"/>
    </source>
</evidence>
<organism evidence="2 3">
    <name type="scientific">Candidatus Fusobacterium pullicola</name>
    <dbReference type="NCBI Taxonomy" id="2838601"/>
    <lineage>
        <taxon>Bacteria</taxon>
        <taxon>Fusobacteriati</taxon>
        <taxon>Fusobacteriota</taxon>
        <taxon>Fusobacteriia</taxon>
        <taxon>Fusobacteriales</taxon>
        <taxon>Fusobacteriaceae</taxon>
        <taxon>Fusobacterium</taxon>
    </lineage>
</organism>
<dbReference type="Gene3D" id="3.40.50.150">
    <property type="entry name" value="Vaccinia Virus protein VP39"/>
    <property type="match status" value="1"/>
</dbReference>
<dbReference type="InterPro" id="IPR029063">
    <property type="entry name" value="SAM-dependent_MTases_sf"/>
</dbReference>
<accession>A0A9E2KYK2</accession>
<dbReference type="InterPro" id="IPR013216">
    <property type="entry name" value="Methyltransf_11"/>
</dbReference>
<reference evidence="2" key="1">
    <citation type="journal article" date="2021" name="PeerJ">
        <title>Extensive microbial diversity within the chicken gut microbiome revealed by metagenomics and culture.</title>
        <authorList>
            <person name="Gilroy R."/>
            <person name="Ravi A."/>
            <person name="Getino M."/>
            <person name="Pursley I."/>
            <person name="Horton D.L."/>
            <person name="Alikhan N.F."/>
            <person name="Baker D."/>
            <person name="Gharbi K."/>
            <person name="Hall N."/>
            <person name="Watson M."/>
            <person name="Adriaenssens E.M."/>
            <person name="Foster-Nyarko E."/>
            <person name="Jarju S."/>
            <person name="Secka A."/>
            <person name="Antonio M."/>
            <person name="Oren A."/>
            <person name="Chaudhuri R.R."/>
            <person name="La Ragione R."/>
            <person name="Hildebrand F."/>
            <person name="Pallen M.J."/>
        </authorList>
    </citation>
    <scope>NUCLEOTIDE SEQUENCE</scope>
    <source>
        <strain evidence="2">A6-441</strain>
    </source>
</reference>
<reference evidence="2" key="2">
    <citation type="submission" date="2021-04" db="EMBL/GenBank/DDBJ databases">
        <authorList>
            <person name="Gilroy R."/>
        </authorList>
    </citation>
    <scope>NUCLEOTIDE SEQUENCE</scope>
    <source>
        <strain evidence="2">A6-441</strain>
    </source>
</reference>
<dbReference type="AlphaFoldDB" id="A0A9E2KYK2"/>
<dbReference type="CDD" id="cd02440">
    <property type="entry name" value="AdoMet_MTases"/>
    <property type="match status" value="1"/>
</dbReference>
<dbReference type="GO" id="GO:0008757">
    <property type="term" value="F:S-adenosylmethionine-dependent methyltransferase activity"/>
    <property type="evidence" value="ECO:0007669"/>
    <property type="project" value="InterPro"/>
</dbReference>
<gene>
    <name evidence="2" type="ORF">IAA47_04405</name>
</gene>
<evidence type="ECO:0000259" key="1">
    <source>
        <dbReference type="Pfam" id="PF08241"/>
    </source>
</evidence>
<dbReference type="EMBL" id="JAHLFN010000038">
    <property type="protein sequence ID" value="MBU3842212.1"/>
    <property type="molecule type" value="Genomic_DNA"/>
</dbReference>
<evidence type="ECO:0000313" key="2">
    <source>
        <dbReference type="EMBL" id="MBU3842212.1"/>
    </source>
</evidence>
<name>A0A9E2KYK2_9FUSO</name>
<dbReference type="SUPFAM" id="SSF53335">
    <property type="entry name" value="S-adenosyl-L-methionine-dependent methyltransferases"/>
    <property type="match status" value="1"/>
</dbReference>
<proteinExistence type="predicted"/>
<keyword evidence="2" id="KW-0808">Transferase</keyword>
<keyword evidence="2" id="KW-0489">Methyltransferase</keyword>